<dbReference type="InterPro" id="IPR046960">
    <property type="entry name" value="PPR_At4g14850-like_plant"/>
</dbReference>
<feature type="repeat" description="PPR" evidence="3">
    <location>
        <begin position="424"/>
        <end position="458"/>
    </location>
</feature>
<gene>
    <name evidence="5" type="ORF">QN277_011229</name>
</gene>
<dbReference type="Proteomes" id="UP001293593">
    <property type="component" value="Unassembled WGS sequence"/>
</dbReference>
<dbReference type="PROSITE" id="PS51375">
    <property type="entry name" value="PPR"/>
    <property type="match status" value="5"/>
</dbReference>
<feature type="repeat" description="PPR" evidence="3">
    <location>
        <begin position="323"/>
        <end position="357"/>
    </location>
</feature>
<dbReference type="NCBIfam" id="TIGR00756">
    <property type="entry name" value="PPR"/>
    <property type="match status" value="4"/>
</dbReference>
<dbReference type="FunFam" id="1.25.40.10:FF:000409">
    <property type="entry name" value="Pentatricopeptide repeat-containing protein, chloroplastic"/>
    <property type="match status" value="1"/>
</dbReference>
<dbReference type="Pfam" id="PF13041">
    <property type="entry name" value="PPR_2"/>
    <property type="match status" value="4"/>
</dbReference>
<dbReference type="Pfam" id="PF01535">
    <property type="entry name" value="PPR"/>
    <property type="match status" value="1"/>
</dbReference>
<evidence type="ECO:0000256" key="3">
    <source>
        <dbReference type="PROSITE-ProRule" id="PRU00708"/>
    </source>
</evidence>
<evidence type="ECO:0000313" key="6">
    <source>
        <dbReference type="Proteomes" id="UP001293593"/>
    </source>
</evidence>
<name>A0AAE1MYG5_9FABA</name>
<dbReference type="GO" id="GO:0008270">
    <property type="term" value="F:zinc ion binding"/>
    <property type="evidence" value="ECO:0007669"/>
    <property type="project" value="InterPro"/>
</dbReference>
<dbReference type="FunFam" id="1.25.40.10:FF:000309">
    <property type="entry name" value="Pentatricopeptide repeat-containing protein, chloroplastic"/>
    <property type="match status" value="1"/>
</dbReference>
<organism evidence="5 6">
    <name type="scientific">Acacia crassicarpa</name>
    <name type="common">northern wattle</name>
    <dbReference type="NCBI Taxonomy" id="499986"/>
    <lineage>
        <taxon>Eukaryota</taxon>
        <taxon>Viridiplantae</taxon>
        <taxon>Streptophyta</taxon>
        <taxon>Embryophyta</taxon>
        <taxon>Tracheophyta</taxon>
        <taxon>Spermatophyta</taxon>
        <taxon>Magnoliopsida</taxon>
        <taxon>eudicotyledons</taxon>
        <taxon>Gunneridae</taxon>
        <taxon>Pentapetalae</taxon>
        <taxon>rosids</taxon>
        <taxon>fabids</taxon>
        <taxon>Fabales</taxon>
        <taxon>Fabaceae</taxon>
        <taxon>Caesalpinioideae</taxon>
        <taxon>mimosoid clade</taxon>
        <taxon>Acacieae</taxon>
        <taxon>Acacia</taxon>
    </lineage>
</organism>
<proteinExistence type="inferred from homology"/>
<dbReference type="Pfam" id="PF14432">
    <property type="entry name" value="DYW_deaminase"/>
    <property type="match status" value="1"/>
</dbReference>
<dbReference type="PANTHER" id="PTHR47926">
    <property type="entry name" value="PENTATRICOPEPTIDE REPEAT-CONTAINING PROTEIN"/>
    <property type="match status" value="1"/>
</dbReference>
<dbReference type="Pfam" id="PF20431">
    <property type="entry name" value="E_motif"/>
    <property type="match status" value="1"/>
</dbReference>
<evidence type="ECO:0000256" key="2">
    <source>
        <dbReference type="ARBA" id="ARBA00022737"/>
    </source>
</evidence>
<protein>
    <recommendedName>
        <fullName evidence="4">DYW domain-containing protein</fullName>
    </recommendedName>
</protein>
<dbReference type="InterPro" id="IPR011990">
    <property type="entry name" value="TPR-like_helical_dom_sf"/>
</dbReference>
<accession>A0AAE1MYG5</accession>
<feature type="repeat" description="PPR" evidence="3">
    <location>
        <begin position="222"/>
        <end position="256"/>
    </location>
</feature>
<dbReference type="FunFam" id="1.25.40.10:FF:000366">
    <property type="entry name" value="Pentatricopeptide (PPR) repeat-containing protein"/>
    <property type="match status" value="1"/>
</dbReference>
<evidence type="ECO:0000259" key="4">
    <source>
        <dbReference type="Pfam" id="PF14432"/>
    </source>
</evidence>
<dbReference type="AlphaFoldDB" id="A0AAE1MYG5"/>
<dbReference type="InterPro" id="IPR002885">
    <property type="entry name" value="PPR_rpt"/>
</dbReference>
<feature type="repeat" description="PPR" evidence="3">
    <location>
        <begin position="459"/>
        <end position="493"/>
    </location>
</feature>
<dbReference type="PANTHER" id="PTHR47926:SF396">
    <property type="entry name" value="PENTATRICOPEPTIDE REPEAT-CONTAINING PROTEIN"/>
    <property type="match status" value="1"/>
</dbReference>
<evidence type="ECO:0000313" key="5">
    <source>
        <dbReference type="EMBL" id="KAK4279446.1"/>
    </source>
</evidence>
<feature type="repeat" description="PPR" evidence="3">
    <location>
        <begin position="121"/>
        <end position="155"/>
    </location>
</feature>
<dbReference type="FunFam" id="1.25.40.10:FF:000031">
    <property type="entry name" value="Pentatricopeptide repeat-containing protein mitochondrial"/>
    <property type="match status" value="1"/>
</dbReference>
<sequence length="730" mass="82575">MAFKLIFSSSFTSKIQKSTAFPIPASFFFNLFKHYCFSSPLGLDRCIEVDDLPQTYYSNSFLASIIDNCTHKRHLNQVHGQLVISGLQQNGFLMTKMVNGSSNIGQLDYAHKLFDKFCDPDVFMWNAIIRAYSRHKLFQDAIEMYRWMRWTRVDPDCYTFPYVLKACTELSDFRLSQLIHGQIFRHGLGLDGFVQNGLVALYAKCGHIDCARVVFDGLHDRTIVSWTSIISGCAQNGKAMEALRMFDKMRKTDVKPDWIALVSIIRAYSDVEDLEQGKSIHGCVIKMGLEDEPDLLISLTALYAKCGQVTVAKQFFDQMEIPNVIIWNAMISGYAKNGHAEEALHLFRDLIARNIKPNDVTVMSAVLACAQVGSLELARWIDDYISKSEHKSDVFVNTALIDMYAKCGSVESASKVFDHISNKDVVVWSAMVVGYGLHGRGLEAIDLYHAMRQAGVCPNDVTFIGLLTACNHSGLVKEGWELFHCMRDYGIEPRHEHYACVVDILGRAGYLDQACNFILKMPIDPGVSVWGALLSACKIHRHVTLGEYAADKLFSLDPYNIGHYVQLSNLYASARMWDRVAKVRVLMREKGLSKDLGYSFIEINGKLEVFSVGDKSHPRAEEIFNELQTLERRLKEAGFVPHTESVLHDLNYEEKEENLCYHSERIAIAYGLISTAPGTTLRITKNLRACINCHSATKLISKLVDREIIVRDSKRFHHFKNGTCSCGDYW</sequence>
<dbReference type="EMBL" id="JAWXYG010000002">
    <property type="protein sequence ID" value="KAK4279446.1"/>
    <property type="molecule type" value="Genomic_DNA"/>
</dbReference>
<comment type="similarity">
    <text evidence="1">Belongs to the PPR family. PCMP-H subfamily.</text>
</comment>
<comment type="caution">
    <text evidence="5">The sequence shown here is derived from an EMBL/GenBank/DDBJ whole genome shotgun (WGS) entry which is preliminary data.</text>
</comment>
<dbReference type="Gene3D" id="1.25.40.10">
    <property type="entry name" value="Tetratricopeptide repeat domain"/>
    <property type="match status" value="4"/>
</dbReference>
<dbReference type="InterPro" id="IPR032867">
    <property type="entry name" value="DYW_dom"/>
</dbReference>
<keyword evidence="2" id="KW-0677">Repeat</keyword>
<reference evidence="5" key="1">
    <citation type="submission" date="2023-10" db="EMBL/GenBank/DDBJ databases">
        <title>Chromosome-level genome of the transformable northern wattle, Acacia crassicarpa.</title>
        <authorList>
            <person name="Massaro I."/>
            <person name="Sinha N.R."/>
            <person name="Poethig S."/>
            <person name="Leichty A.R."/>
        </authorList>
    </citation>
    <scope>NUCLEOTIDE SEQUENCE</scope>
    <source>
        <strain evidence="5">Acra3RX</strain>
        <tissue evidence="5">Leaf</tissue>
    </source>
</reference>
<dbReference type="FunFam" id="1.25.40.10:FF:000840">
    <property type="entry name" value="Pentatricopeptide repeat-containing protein At3g12770"/>
    <property type="match status" value="1"/>
</dbReference>
<keyword evidence="6" id="KW-1185">Reference proteome</keyword>
<feature type="domain" description="DYW" evidence="4">
    <location>
        <begin position="638"/>
        <end position="730"/>
    </location>
</feature>
<dbReference type="SUPFAM" id="SSF48452">
    <property type="entry name" value="TPR-like"/>
    <property type="match status" value="1"/>
</dbReference>
<dbReference type="GO" id="GO:0009451">
    <property type="term" value="P:RNA modification"/>
    <property type="evidence" value="ECO:0007669"/>
    <property type="project" value="InterPro"/>
</dbReference>
<evidence type="ECO:0000256" key="1">
    <source>
        <dbReference type="ARBA" id="ARBA00006643"/>
    </source>
</evidence>
<dbReference type="GO" id="GO:0003723">
    <property type="term" value="F:RNA binding"/>
    <property type="evidence" value="ECO:0007669"/>
    <property type="project" value="InterPro"/>
</dbReference>
<dbReference type="InterPro" id="IPR046848">
    <property type="entry name" value="E_motif"/>
</dbReference>